<dbReference type="InterPro" id="IPR031777">
    <property type="entry name" value="Sortilin_C"/>
</dbReference>
<dbReference type="Gene3D" id="3.30.60.270">
    <property type="match status" value="1"/>
</dbReference>
<evidence type="ECO:0000256" key="3">
    <source>
        <dbReference type="ARBA" id="ARBA00023136"/>
    </source>
</evidence>
<evidence type="ECO:0000256" key="4">
    <source>
        <dbReference type="ARBA" id="ARBA00023180"/>
    </source>
</evidence>
<dbReference type="PANTHER" id="PTHR12106:SF27">
    <property type="entry name" value="SORTILIN-RELATED RECEPTOR"/>
    <property type="match status" value="1"/>
</dbReference>
<evidence type="ECO:0000256" key="1">
    <source>
        <dbReference type="ARBA" id="ARBA00004370"/>
    </source>
</evidence>
<sequence length="806" mass="92206">MLLIMLTKSDDVVDNVLEEEEEDIIDPHPNPRSIKTSTFKSIAPLKDVMWCGPNSEIMLVHTISGYVYRSQDDGDTWEYKHSDKSHMQENKIPSPHKIIILLPSPADLNIVFFIGYKGMNWVSEDCGATIKPLNGEKKITNFKFHPTQREWALASIYSACDEFEDDECNSVEELYLTTDLGKSWRKLQDRIIQYEWGMQTVDDPETHEKQIIAVKASKNSDVDNLVWNSMNKIIVSNDFFKSSSVLLKGGNYFKLTKDYLYAGKVTKKGKKVLTRSVKKYGYSTFYDMKISAKNVHQFDFSVIESITGAVFLFVTRPGKKLHSGNVYLSDAKGTGFSLNLEKVPFQSSYEFDFLEMESLEGVIIANSYDNNLKDSLVESQTGKKSKTVNRDINSGMKRKSYITFNRGGKWQSLTPPQYSSTGKRIICRLDDGCSLHLHSLTSSKYPYPYSLSNAAGIIVGIGNVGKYLKYEDKKLNTYISRDGGLTWIEVIKGPHIVEFGDHGGLILLAPLYKLTDYILYTWNYGETWEAIKLPNKMQVDNIVIEPTSTSSKFIVFGEPNDEGIGIIVSMDFNELHENQCKGEQTPDQEGSDYEYWSPNDGRHGTPCFLGRKISYVRRKKNSPCFNGQDYETQQFIENCECTRLDFECDNGFKSLPNKEQCVPINNHTVEPTIPEDCENFYTITTGYRKIPGDTCEGGETYSPTRVMCPKKWGFFSVRSLMIQLSLLVGGYFFAKYLNEHGFPTMEDITSLVKRKPIKEDREEFDYNIGYQNSDSEEETKNEPQLHLEQEDEEYPEYLGLNRRKYD</sequence>
<dbReference type="SUPFAM" id="SSF110296">
    <property type="entry name" value="Oligoxyloglucan reducing end-specific cellobiohydrolase"/>
    <property type="match status" value="1"/>
</dbReference>
<comment type="subcellular location">
    <subcellularLocation>
        <location evidence="1">Membrane</location>
    </subcellularLocation>
</comment>
<evidence type="ECO:0000313" key="8">
    <source>
        <dbReference type="Proteomes" id="UP001295684"/>
    </source>
</evidence>
<evidence type="ECO:0000313" key="7">
    <source>
        <dbReference type="EMBL" id="CAI2385075.1"/>
    </source>
</evidence>
<dbReference type="GO" id="GO:0005794">
    <property type="term" value="C:Golgi apparatus"/>
    <property type="evidence" value="ECO:0007669"/>
    <property type="project" value="TreeGrafter"/>
</dbReference>
<dbReference type="InterPro" id="IPR006581">
    <property type="entry name" value="VPS10"/>
</dbReference>
<protein>
    <recommendedName>
        <fullName evidence="6">VPS10 domain-containing protein</fullName>
    </recommendedName>
</protein>
<name>A0AAD1Y664_EUPCR</name>
<dbReference type="AlphaFoldDB" id="A0AAD1Y664"/>
<dbReference type="Gene3D" id="2.130.10.10">
    <property type="entry name" value="YVTN repeat-like/Quinoprotein amine dehydrogenase"/>
    <property type="match status" value="1"/>
</dbReference>
<reference evidence="7" key="1">
    <citation type="submission" date="2023-07" db="EMBL/GenBank/DDBJ databases">
        <authorList>
            <consortium name="AG Swart"/>
            <person name="Singh M."/>
            <person name="Singh A."/>
            <person name="Seah K."/>
            <person name="Emmerich C."/>
        </authorList>
    </citation>
    <scope>NUCLEOTIDE SEQUENCE</scope>
    <source>
        <strain evidence="7">DP1</strain>
    </source>
</reference>
<accession>A0AAD1Y664</accession>
<keyword evidence="2" id="KW-0677">Repeat</keyword>
<dbReference type="Pfam" id="PF15901">
    <property type="entry name" value="Sortilin_C"/>
    <property type="match status" value="1"/>
</dbReference>
<dbReference type="Proteomes" id="UP001295684">
    <property type="component" value="Unassembled WGS sequence"/>
</dbReference>
<organism evidence="7 8">
    <name type="scientific">Euplotes crassus</name>
    <dbReference type="NCBI Taxonomy" id="5936"/>
    <lineage>
        <taxon>Eukaryota</taxon>
        <taxon>Sar</taxon>
        <taxon>Alveolata</taxon>
        <taxon>Ciliophora</taxon>
        <taxon>Intramacronucleata</taxon>
        <taxon>Spirotrichea</taxon>
        <taxon>Hypotrichia</taxon>
        <taxon>Euplotida</taxon>
        <taxon>Euplotidae</taxon>
        <taxon>Moneuplotes</taxon>
    </lineage>
</organism>
<dbReference type="Pfam" id="PF15902">
    <property type="entry name" value="Sortilin-Vps10"/>
    <property type="match status" value="1"/>
</dbReference>
<evidence type="ECO:0000256" key="5">
    <source>
        <dbReference type="SAM" id="MobiDB-lite"/>
    </source>
</evidence>
<dbReference type="PANTHER" id="PTHR12106">
    <property type="entry name" value="SORTILIN RELATED"/>
    <property type="match status" value="1"/>
</dbReference>
<dbReference type="InterPro" id="IPR015943">
    <property type="entry name" value="WD40/YVTN_repeat-like_dom_sf"/>
</dbReference>
<evidence type="ECO:0000256" key="2">
    <source>
        <dbReference type="ARBA" id="ARBA00022737"/>
    </source>
</evidence>
<evidence type="ECO:0000259" key="6">
    <source>
        <dbReference type="SMART" id="SM00602"/>
    </source>
</evidence>
<dbReference type="Gene3D" id="2.10.70.80">
    <property type="match status" value="1"/>
</dbReference>
<dbReference type="GO" id="GO:0016020">
    <property type="term" value="C:membrane"/>
    <property type="evidence" value="ECO:0007669"/>
    <property type="project" value="UniProtKB-SubCell"/>
</dbReference>
<gene>
    <name evidence="7" type="ORF">ECRASSUSDP1_LOCUS26617</name>
</gene>
<dbReference type="InterPro" id="IPR050310">
    <property type="entry name" value="VPS10-sortilin"/>
</dbReference>
<dbReference type="SMART" id="SM00602">
    <property type="entry name" value="VPS10"/>
    <property type="match status" value="1"/>
</dbReference>
<feature type="domain" description="VPS10" evidence="6">
    <location>
        <begin position="56"/>
        <end position="713"/>
    </location>
</feature>
<feature type="region of interest" description="Disordered" evidence="5">
    <location>
        <begin position="764"/>
        <end position="806"/>
    </location>
</feature>
<proteinExistence type="predicted"/>
<dbReference type="InterPro" id="IPR031778">
    <property type="entry name" value="Sortilin_N"/>
</dbReference>
<dbReference type="EMBL" id="CAMPGE010027447">
    <property type="protein sequence ID" value="CAI2385075.1"/>
    <property type="molecule type" value="Genomic_DNA"/>
</dbReference>
<keyword evidence="4" id="KW-0325">Glycoprotein</keyword>
<feature type="compositionally biased region" description="Basic and acidic residues" evidence="5">
    <location>
        <begin position="778"/>
        <end position="788"/>
    </location>
</feature>
<keyword evidence="8" id="KW-1185">Reference proteome</keyword>
<dbReference type="GO" id="GO:0006892">
    <property type="term" value="P:post-Golgi vesicle-mediated transport"/>
    <property type="evidence" value="ECO:0007669"/>
    <property type="project" value="TreeGrafter"/>
</dbReference>
<keyword evidence="3" id="KW-0472">Membrane</keyword>
<comment type="caution">
    <text evidence="7">The sequence shown here is derived from an EMBL/GenBank/DDBJ whole genome shotgun (WGS) entry which is preliminary data.</text>
</comment>